<evidence type="ECO:0000313" key="3">
    <source>
        <dbReference type="Proteomes" id="UP000199032"/>
    </source>
</evidence>
<protein>
    <submittedName>
        <fullName evidence="2">Uncharacterized protein</fullName>
    </submittedName>
</protein>
<reference evidence="2 3" key="1">
    <citation type="submission" date="2015-10" db="EMBL/GenBank/DDBJ databases">
        <authorList>
            <person name="Gilbert D.G."/>
        </authorList>
    </citation>
    <scope>NUCLEOTIDE SEQUENCE [LARGE SCALE GENOMIC DNA]</scope>
    <source>
        <strain evidence="2">COMA1</strain>
    </source>
</reference>
<organism evidence="2 3">
    <name type="scientific">Candidatus Nitrospira nitrosa</name>
    <dbReference type="NCBI Taxonomy" id="1742972"/>
    <lineage>
        <taxon>Bacteria</taxon>
        <taxon>Pseudomonadati</taxon>
        <taxon>Nitrospirota</taxon>
        <taxon>Nitrospiria</taxon>
        <taxon>Nitrospirales</taxon>
        <taxon>Nitrospiraceae</taxon>
        <taxon>Nitrospira</taxon>
    </lineage>
</organism>
<keyword evidence="1" id="KW-0812">Transmembrane</keyword>
<keyword evidence="1" id="KW-0472">Membrane</keyword>
<evidence type="ECO:0000313" key="2">
    <source>
        <dbReference type="EMBL" id="CUS39563.1"/>
    </source>
</evidence>
<feature type="transmembrane region" description="Helical" evidence="1">
    <location>
        <begin position="21"/>
        <end position="45"/>
    </location>
</feature>
<dbReference type="OrthoDB" id="9779465at2"/>
<sequence>MKKGEGGVKYRKSHARKLNTVMSALIVFLTLFPIILLIGCAVPHIPSRIVYEDPVNYVRLEEDADVLAEWPPTHHTHPFLIEAGTIRTILTGMKVQEHRTVLQRWFLGESPLVQAFTDEEITLLSSQLAEALAEAAYNERVTFYLSQPQTFARRIITTGGLYIHGAELHFLLGNWRIIYGIPAYGMIYDRRYPMRPTAAKGFDLLFQPVEAMIPLQSSLLDGVFANAKDELVIDLTKLESSEPVTLLIGPCMNSRALCSRKPS</sequence>
<dbReference type="AlphaFoldDB" id="A0A0S4LU99"/>
<gene>
    <name evidence="2" type="ORF">COMA1_80085</name>
</gene>
<dbReference type="Proteomes" id="UP000199032">
    <property type="component" value="Unassembled WGS sequence"/>
</dbReference>
<evidence type="ECO:0000256" key="1">
    <source>
        <dbReference type="SAM" id="Phobius"/>
    </source>
</evidence>
<proteinExistence type="predicted"/>
<dbReference type="EMBL" id="CZQA01000014">
    <property type="protein sequence ID" value="CUS39563.1"/>
    <property type="molecule type" value="Genomic_DNA"/>
</dbReference>
<keyword evidence="1" id="KW-1133">Transmembrane helix</keyword>
<keyword evidence="3" id="KW-1185">Reference proteome</keyword>
<accession>A0A0S4LU99</accession>
<dbReference type="STRING" id="1742972.COMA1_80085"/>
<name>A0A0S4LU99_9BACT</name>